<evidence type="ECO:0000313" key="1">
    <source>
        <dbReference type="EMBL" id="ETR68244.1"/>
    </source>
</evidence>
<dbReference type="Proteomes" id="UP000189670">
    <property type="component" value="Unassembled WGS sequence"/>
</dbReference>
<name>A0A1V1P0D2_9BACT</name>
<gene>
    <name evidence="1" type="ORF">OMM_10717</name>
</gene>
<protein>
    <submittedName>
        <fullName evidence="1">Uncharacterized protein</fullName>
    </submittedName>
</protein>
<dbReference type="EMBL" id="ATBP01001020">
    <property type="protein sequence ID" value="ETR68244.1"/>
    <property type="molecule type" value="Genomic_DNA"/>
</dbReference>
<reference evidence="2" key="1">
    <citation type="submission" date="2012-11" db="EMBL/GenBank/DDBJ databases">
        <authorList>
            <person name="Lucero-Rivera Y.E."/>
            <person name="Tovar-Ramirez D."/>
        </authorList>
    </citation>
    <scope>NUCLEOTIDE SEQUENCE [LARGE SCALE GENOMIC DNA]</scope>
    <source>
        <strain evidence="2">Araruama</strain>
    </source>
</reference>
<evidence type="ECO:0000313" key="2">
    <source>
        <dbReference type="Proteomes" id="UP000189670"/>
    </source>
</evidence>
<organism evidence="1 2">
    <name type="scientific">Candidatus Magnetoglobus multicellularis str. Araruama</name>
    <dbReference type="NCBI Taxonomy" id="890399"/>
    <lineage>
        <taxon>Bacteria</taxon>
        <taxon>Pseudomonadati</taxon>
        <taxon>Thermodesulfobacteriota</taxon>
        <taxon>Desulfobacteria</taxon>
        <taxon>Desulfobacterales</taxon>
        <taxon>Desulfobacteraceae</taxon>
        <taxon>Candidatus Magnetoglobus</taxon>
    </lineage>
</organism>
<sequence length="108" mass="11697">MNLIKPLFEGDVAFNPDKDVIENVGLIELYQTVLNRAKSLSINLSQPATSSGVTAALLLAVNRIADFYLLLGNEAYRDALNPTIGIGTDHLEYGHIAPTIFAFYESGA</sequence>
<comment type="caution">
    <text evidence="1">The sequence shown here is derived from an EMBL/GenBank/DDBJ whole genome shotgun (WGS) entry which is preliminary data.</text>
</comment>
<proteinExistence type="predicted"/>
<dbReference type="AlphaFoldDB" id="A0A1V1P0D2"/>
<accession>A0A1V1P0D2</accession>